<feature type="region of interest" description="Disordered" evidence="1">
    <location>
        <begin position="134"/>
        <end position="247"/>
    </location>
</feature>
<dbReference type="Proteomes" id="UP000079169">
    <property type="component" value="Unplaced"/>
</dbReference>
<dbReference type="KEGG" id="dci:103505085"/>
<feature type="compositionally biased region" description="Polar residues" evidence="1">
    <location>
        <begin position="333"/>
        <end position="348"/>
    </location>
</feature>
<feature type="compositionally biased region" description="Pro residues" evidence="1">
    <location>
        <begin position="319"/>
        <end position="331"/>
    </location>
</feature>
<feature type="region of interest" description="Disordered" evidence="1">
    <location>
        <begin position="406"/>
        <end position="428"/>
    </location>
</feature>
<dbReference type="AlphaFoldDB" id="A0A1S3CTX2"/>
<feature type="compositionally biased region" description="Polar residues" evidence="1">
    <location>
        <begin position="158"/>
        <end position="185"/>
    </location>
</feature>
<dbReference type="PaxDb" id="121845-A0A1S3CTX2"/>
<evidence type="ECO:0000256" key="1">
    <source>
        <dbReference type="SAM" id="MobiDB-lite"/>
    </source>
</evidence>
<feature type="compositionally biased region" description="Polar residues" evidence="1">
    <location>
        <begin position="406"/>
        <end position="424"/>
    </location>
</feature>
<organism evidence="2 3">
    <name type="scientific">Diaphorina citri</name>
    <name type="common">Asian citrus psyllid</name>
    <dbReference type="NCBI Taxonomy" id="121845"/>
    <lineage>
        <taxon>Eukaryota</taxon>
        <taxon>Metazoa</taxon>
        <taxon>Ecdysozoa</taxon>
        <taxon>Arthropoda</taxon>
        <taxon>Hexapoda</taxon>
        <taxon>Insecta</taxon>
        <taxon>Pterygota</taxon>
        <taxon>Neoptera</taxon>
        <taxon>Paraneoptera</taxon>
        <taxon>Hemiptera</taxon>
        <taxon>Sternorrhyncha</taxon>
        <taxon>Psylloidea</taxon>
        <taxon>Psyllidae</taxon>
        <taxon>Diaphorininae</taxon>
        <taxon>Diaphorina</taxon>
    </lineage>
</organism>
<reference evidence="3" key="1">
    <citation type="submission" date="2025-08" db="UniProtKB">
        <authorList>
            <consortium name="RefSeq"/>
        </authorList>
    </citation>
    <scope>IDENTIFICATION</scope>
</reference>
<feature type="compositionally biased region" description="Polar residues" evidence="1">
    <location>
        <begin position="213"/>
        <end position="247"/>
    </location>
</feature>
<feature type="region of interest" description="Disordered" evidence="1">
    <location>
        <begin position="304"/>
        <end position="369"/>
    </location>
</feature>
<name>A0A1S3CTX2_DIACI</name>
<accession>A0A1S3CTX2</accession>
<dbReference type="RefSeq" id="XP_008467616.1">
    <property type="nucleotide sequence ID" value="XM_008469394.3"/>
</dbReference>
<proteinExistence type="predicted"/>
<feature type="compositionally biased region" description="Polar residues" evidence="1">
    <location>
        <begin position="524"/>
        <end position="547"/>
    </location>
</feature>
<feature type="region of interest" description="Disordered" evidence="1">
    <location>
        <begin position="46"/>
        <end position="70"/>
    </location>
</feature>
<dbReference type="GeneID" id="103505085"/>
<keyword evidence="2" id="KW-1185">Reference proteome</keyword>
<protein>
    <submittedName>
        <fullName evidence="3">Altered inheritance of mitochondria protein 3-like</fullName>
    </submittedName>
</protein>
<evidence type="ECO:0000313" key="3">
    <source>
        <dbReference type="RefSeq" id="XP_008467616.1"/>
    </source>
</evidence>
<sequence>MVASGYSYTNGDSQQFFKQYLPEAAASYQSPNYVKYVQAEIPSPRPSASIPKFKPIQSPSPSPSPAQYYLTNPNPVTQAPANPYLLVANDPVQYYYRPALAPAPAPSVQPQPGSPHLETIYKYLQLQSSPAPTPLYNVVSTPQPQPQVQYQHRDTEQYQRPQYQDTSNQQRYVDSAKYQETSNEQRYIENTKYQENSNEQRYAENDKYHETSNEQQRYVDSSKYQETSNEQRYPTDNASPAPQYQDNAQPDTAEAFQQYLIESAKQPFHPERQYLPLEDKPVRYQTQTQYQSPVAGQYQAETYPPTQEPHRFAPTKPSVSPPRPTDAPRAPPQTSVTIQKSQELSLKNNYDDNYDSQREQSLNYPTKPTKLQKVQPNANIPTHTTENYYPYEHLQPFADNMQYANQQRKPSPFHHSQSTGTSKQPYYPSSTTPLYPSTAFTKEPEQNVKIVSDTDEEQGGKSPFDFLKNFQLGKDQNYEIPLSSFTGPAKANSFSTTKKPQTSHTKSFYDPYLKLIKSNSNKINPAHFYSTQRPRPTTQNQYSSTTEPGILPPQEEQKYRENIGALKQILKGHQIDKPE</sequence>
<evidence type="ECO:0000313" key="2">
    <source>
        <dbReference type="Proteomes" id="UP000079169"/>
    </source>
</evidence>
<gene>
    <name evidence="3" type="primary">LOC103505085</name>
</gene>
<feature type="compositionally biased region" description="Basic and acidic residues" evidence="1">
    <location>
        <begin position="201"/>
        <end position="212"/>
    </location>
</feature>
<feature type="compositionally biased region" description="Polar residues" evidence="1">
    <location>
        <begin position="191"/>
        <end position="200"/>
    </location>
</feature>
<feature type="region of interest" description="Disordered" evidence="1">
    <location>
        <begin position="524"/>
        <end position="553"/>
    </location>
</feature>